<evidence type="ECO:0000256" key="8">
    <source>
        <dbReference type="SAM" id="Phobius"/>
    </source>
</evidence>
<keyword evidence="5 8" id="KW-1133">Transmembrane helix</keyword>
<evidence type="ECO:0000313" key="9">
    <source>
        <dbReference type="EMBL" id="ANH78277.1"/>
    </source>
</evidence>
<feature type="transmembrane region" description="Helical" evidence="8">
    <location>
        <begin position="69"/>
        <end position="87"/>
    </location>
</feature>
<reference evidence="9 10" key="1">
    <citation type="submission" date="2016-03" db="EMBL/GenBank/DDBJ databases">
        <title>Culture-independent genomics supports pathogen discovery for uncultivable bacteria within the genus Chlamydia.</title>
        <authorList>
            <person name="Taylor-Brown A."/>
            <person name="Bachmann N.L."/>
            <person name="Borel N."/>
            <person name="Polkinghorne A."/>
        </authorList>
    </citation>
    <scope>NUCLEOTIDE SEQUENCE [LARGE SCALE GENOMIC DNA]</scope>
    <source>
        <strain evidence="9 10">2742-308</strain>
    </source>
</reference>
<keyword evidence="10" id="KW-1185">Reference proteome</keyword>
<dbReference type="CDD" id="cd10322">
    <property type="entry name" value="SLC5sbd"/>
    <property type="match status" value="1"/>
</dbReference>
<feature type="transmembrane region" description="Helical" evidence="8">
    <location>
        <begin position="154"/>
        <end position="172"/>
    </location>
</feature>
<feature type="transmembrane region" description="Helical" evidence="8">
    <location>
        <begin position="125"/>
        <end position="147"/>
    </location>
</feature>
<evidence type="ECO:0000256" key="4">
    <source>
        <dbReference type="ARBA" id="ARBA00022692"/>
    </source>
</evidence>
<dbReference type="EMBL" id="CP014639">
    <property type="protein sequence ID" value="ANH78277.1"/>
    <property type="molecule type" value="Genomic_DNA"/>
</dbReference>
<feature type="transmembrane region" description="Helical" evidence="8">
    <location>
        <begin position="387"/>
        <end position="406"/>
    </location>
</feature>
<feature type="transmembrane region" description="Helical" evidence="8">
    <location>
        <begin position="184"/>
        <end position="203"/>
    </location>
</feature>
<evidence type="ECO:0000313" key="10">
    <source>
        <dbReference type="Proteomes" id="UP000078162"/>
    </source>
</evidence>
<feature type="transmembrane region" description="Helical" evidence="8">
    <location>
        <begin position="360"/>
        <end position="381"/>
    </location>
</feature>
<accession>A0A1A9HU89</accession>
<dbReference type="KEGG" id="csaz:Cs308_0106"/>
<evidence type="ECO:0000256" key="7">
    <source>
        <dbReference type="RuleBase" id="RU362091"/>
    </source>
</evidence>
<evidence type="ECO:0000256" key="6">
    <source>
        <dbReference type="ARBA" id="ARBA00023136"/>
    </source>
</evidence>
<protein>
    <submittedName>
        <fullName evidence="9">Putative sodium-solute symporter</fullName>
    </submittedName>
</protein>
<dbReference type="AlphaFoldDB" id="A0A1A9HU89"/>
<dbReference type="InterPro" id="IPR038377">
    <property type="entry name" value="Na/Glc_symporter_sf"/>
</dbReference>
<feature type="transmembrane region" description="Helical" evidence="8">
    <location>
        <begin position="224"/>
        <end position="245"/>
    </location>
</feature>
<dbReference type="Pfam" id="PF00474">
    <property type="entry name" value="SSF"/>
    <property type="match status" value="1"/>
</dbReference>
<feature type="transmembrane region" description="Helical" evidence="8">
    <location>
        <begin position="43"/>
        <end position="63"/>
    </location>
</feature>
<feature type="transmembrane region" description="Helical" evidence="8">
    <location>
        <begin position="94"/>
        <end position="113"/>
    </location>
</feature>
<feature type="transmembrane region" description="Helical" evidence="8">
    <location>
        <begin position="305"/>
        <end position="325"/>
    </location>
</feature>
<dbReference type="PROSITE" id="PS50283">
    <property type="entry name" value="NA_SOLUT_SYMP_3"/>
    <property type="match status" value="1"/>
</dbReference>
<dbReference type="InterPro" id="IPR001734">
    <property type="entry name" value="Na/solute_symporter"/>
</dbReference>
<organism evidence="9 10">
    <name type="scientific">Candidatus Chlamydia sanziniae</name>
    <dbReference type="NCBI Taxonomy" id="1806891"/>
    <lineage>
        <taxon>Bacteria</taxon>
        <taxon>Pseudomonadati</taxon>
        <taxon>Chlamydiota</taxon>
        <taxon>Chlamydiia</taxon>
        <taxon>Chlamydiales</taxon>
        <taxon>Chlamydiaceae</taxon>
        <taxon>Chlamydia/Chlamydophila group</taxon>
        <taxon>Chlamydia</taxon>
    </lineage>
</organism>
<feature type="transmembrane region" description="Helical" evidence="8">
    <location>
        <begin position="16"/>
        <end position="36"/>
    </location>
</feature>
<evidence type="ECO:0000256" key="5">
    <source>
        <dbReference type="ARBA" id="ARBA00022989"/>
    </source>
</evidence>
<dbReference type="Proteomes" id="UP000078162">
    <property type="component" value="Chromosome"/>
</dbReference>
<dbReference type="GO" id="GO:0022857">
    <property type="term" value="F:transmembrane transporter activity"/>
    <property type="evidence" value="ECO:0007669"/>
    <property type="project" value="InterPro"/>
</dbReference>
<evidence type="ECO:0000256" key="3">
    <source>
        <dbReference type="ARBA" id="ARBA00022448"/>
    </source>
</evidence>
<sequence>MKDRESYFLAGRSLRTFSLTMTFIATQIGGGVLLGTAEEASHYGVRVIFYPLGVALGLILLGMGPGKKLASGSLTTVVAIFEVIYGSKTLRKTAFILSAFSLFFILTAQTIALDTLFSMFSYGKLLTLVFWAALACYTSIGGFHGVVRTDIVQAAFLLIAVVCCGIAVWYHAPQTLEIIQKPALLSSAKLLSWIFMPMLFMIVEQDMVQRCVAASSPKHLQRSAITAGLVLLLFNFIPLFLGSLGGRMGIAGDCPLIDTVAYFCGPSLAALMAAAIGIAILSTADSLISAVAQLIVEELPSLQTAYYRYLVLGLAAAAPIVAVGFTNIVDVLILSYSLSVCCLSVPIGIVLLTSYRASKIAAWAAVLVGGISYLLMRVLPMGGCGELCAWLSSLVSFCCVECFHVYSKKRLKNLFQEERD</sequence>
<dbReference type="PANTHER" id="PTHR48086:SF7">
    <property type="entry name" value="SODIUM-SOLUTE SYMPORTER-RELATED"/>
    <property type="match status" value="1"/>
</dbReference>
<dbReference type="GO" id="GO:0005886">
    <property type="term" value="C:plasma membrane"/>
    <property type="evidence" value="ECO:0007669"/>
    <property type="project" value="TreeGrafter"/>
</dbReference>
<dbReference type="PATRIC" id="fig|1806891.3.peg.101"/>
<gene>
    <name evidence="9" type="ORF">Cs308_0106</name>
</gene>
<evidence type="ECO:0000256" key="2">
    <source>
        <dbReference type="ARBA" id="ARBA00006434"/>
    </source>
</evidence>
<keyword evidence="4 8" id="KW-0812">Transmembrane</keyword>
<keyword evidence="6 8" id="KW-0472">Membrane</keyword>
<dbReference type="InterPro" id="IPR050277">
    <property type="entry name" value="Sodium:Solute_Symporter"/>
</dbReference>
<dbReference type="Gene3D" id="1.20.1730.10">
    <property type="entry name" value="Sodium/glucose cotransporter"/>
    <property type="match status" value="1"/>
</dbReference>
<keyword evidence="3" id="KW-0813">Transport</keyword>
<name>A0A1A9HU89_9CHLA</name>
<dbReference type="PANTHER" id="PTHR48086">
    <property type="entry name" value="SODIUM/PROLINE SYMPORTER-RELATED"/>
    <property type="match status" value="1"/>
</dbReference>
<comment type="subcellular location">
    <subcellularLocation>
        <location evidence="1">Membrane</location>
        <topology evidence="1">Multi-pass membrane protein</topology>
    </subcellularLocation>
</comment>
<feature type="transmembrane region" description="Helical" evidence="8">
    <location>
        <begin position="331"/>
        <end position="353"/>
    </location>
</feature>
<proteinExistence type="inferred from homology"/>
<evidence type="ECO:0000256" key="1">
    <source>
        <dbReference type="ARBA" id="ARBA00004141"/>
    </source>
</evidence>
<feature type="transmembrane region" description="Helical" evidence="8">
    <location>
        <begin position="260"/>
        <end position="284"/>
    </location>
</feature>
<comment type="similarity">
    <text evidence="2 7">Belongs to the sodium:solute symporter (SSF) (TC 2.A.21) family.</text>
</comment>